<dbReference type="EMBL" id="LHXW01000007">
    <property type="protein sequence ID" value="KXB00315.1"/>
    <property type="molecule type" value="Genomic_DNA"/>
</dbReference>
<keyword evidence="2" id="KW-1185">Reference proteome</keyword>
<proteinExistence type="predicted"/>
<protein>
    <recommendedName>
        <fullName evidence="3">B12-binding domain-containing protein</fullName>
    </recommendedName>
</protein>
<name>A0A133V1L9_9EURY</name>
<comment type="caution">
    <text evidence="1">The sequence shown here is derived from an EMBL/GenBank/DDBJ whole genome shotgun (WGS) entry which is preliminary data.</text>
</comment>
<evidence type="ECO:0000313" key="2">
    <source>
        <dbReference type="Proteomes" id="UP000070520"/>
    </source>
</evidence>
<evidence type="ECO:0008006" key="3">
    <source>
        <dbReference type="Google" id="ProtNLM"/>
    </source>
</evidence>
<accession>A0A133V1L9</accession>
<organism evidence="1 2">
    <name type="scientific">candidate division MSBL1 archaeon SCGC-AAA261C02</name>
    <dbReference type="NCBI Taxonomy" id="1698272"/>
    <lineage>
        <taxon>Archaea</taxon>
        <taxon>Methanobacteriati</taxon>
        <taxon>Methanobacteriota</taxon>
        <taxon>candidate division MSBL1</taxon>
    </lineage>
</organism>
<evidence type="ECO:0000313" key="1">
    <source>
        <dbReference type="EMBL" id="KXB00315.1"/>
    </source>
</evidence>
<dbReference type="GO" id="GO:0046872">
    <property type="term" value="F:metal ion binding"/>
    <property type="evidence" value="ECO:0007669"/>
    <property type="project" value="InterPro"/>
</dbReference>
<reference evidence="1 2" key="1">
    <citation type="journal article" date="2016" name="Sci. Rep.">
        <title>Metabolic traits of an uncultured archaeal lineage -MSBL1- from brine pools of the Red Sea.</title>
        <authorList>
            <person name="Mwirichia R."/>
            <person name="Alam I."/>
            <person name="Rashid M."/>
            <person name="Vinu M."/>
            <person name="Ba-Alawi W."/>
            <person name="Anthony Kamau A."/>
            <person name="Kamanda Ngugi D."/>
            <person name="Goker M."/>
            <person name="Klenk H.P."/>
            <person name="Bajic V."/>
            <person name="Stingl U."/>
        </authorList>
    </citation>
    <scope>NUCLEOTIDE SEQUENCE [LARGE SCALE GENOMIC DNA]</scope>
    <source>
        <strain evidence="1">SCGC-AAA261C02</strain>
    </source>
</reference>
<dbReference type="Gene3D" id="3.40.50.280">
    <property type="entry name" value="Cobalamin-binding domain"/>
    <property type="match status" value="1"/>
</dbReference>
<sequence length="86" mass="9662">MGADIIAVSALLRTMIPSQRKLIELLGDIGLRNKYKVLIGGAPATPEYARRLAPMFMVEMHSKGSRKQKDLWGSKNKFIYRLTSVI</sequence>
<dbReference type="InterPro" id="IPR036724">
    <property type="entry name" value="Cobalamin-bd_sf"/>
</dbReference>
<dbReference type="SUPFAM" id="SSF52242">
    <property type="entry name" value="Cobalamin (vitamin B12)-binding domain"/>
    <property type="match status" value="1"/>
</dbReference>
<dbReference type="Proteomes" id="UP000070520">
    <property type="component" value="Unassembled WGS sequence"/>
</dbReference>
<dbReference type="AlphaFoldDB" id="A0A133V1L9"/>
<gene>
    <name evidence="1" type="ORF">AKJ42_01125</name>
</gene>
<dbReference type="GO" id="GO:0031419">
    <property type="term" value="F:cobalamin binding"/>
    <property type="evidence" value="ECO:0007669"/>
    <property type="project" value="InterPro"/>
</dbReference>